<keyword evidence="4" id="KW-1185">Reference proteome</keyword>
<evidence type="ECO:0000313" key="4">
    <source>
        <dbReference type="Proteomes" id="UP001501251"/>
    </source>
</evidence>
<evidence type="ECO:0000313" key="3">
    <source>
        <dbReference type="EMBL" id="GAA4204560.1"/>
    </source>
</evidence>
<feature type="transmembrane region" description="Helical" evidence="2">
    <location>
        <begin position="531"/>
        <end position="550"/>
    </location>
</feature>
<gene>
    <name evidence="3" type="ORF">GCM10022252_63800</name>
</gene>
<keyword evidence="2" id="KW-0812">Transmembrane</keyword>
<feature type="compositionally biased region" description="Pro residues" evidence="1">
    <location>
        <begin position="226"/>
        <end position="239"/>
    </location>
</feature>
<feature type="transmembrane region" description="Helical" evidence="2">
    <location>
        <begin position="506"/>
        <end position="524"/>
    </location>
</feature>
<accession>A0ABP8BEG5</accession>
<proteinExistence type="predicted"/>
<evidence type="ECO:0000256" key="2">
    <source>
        <dbReference type="SAM" id="Phobius"/>
    </source>
</evidence>
<protein>
    <submittedName>
        <fullName evidence="3">Uncharacterized protein</fullName>
    </submittedName>
</protein>
<feature type="region of interest" description="Disordered" evidence="1">
    <location>
        <begin position="117"/>
        <end position="487"/>
    </location>
</feature>
<dbReference type="EMBL" id="BAABAQ010000014">
    <property type="protein sequence ID" value="GAA4204560.1"/>
    <property type="molecule type" value="Genomic_DNA"/>
</dbReference>
<evidence type="ECO:0000256" key="1">
    <source>
        <dbReference type="SAM" id="MobiDB-lite"/>
    </source>
</evidence>
<feature type="compositionally biased region" description="Low complexity" evidence="1">
    <location>
        <begin position="177"/>
        <end position="194"/>
    </location>
</feature>
<organism evidence="3 4">
    <name type="scientific">Streptosporangium oxazolinicum</name>
    <dbReference type="NCBI Taxonomy" id="909287"/>
    <lineage>
        <taxon>Bacteria</taxon>
        <taxon>Bacillati</taxon>
        <taxon>Actinomycetota</taxon>
        <taxon>Actinomycetes</taxon>
        <taxon>Streptosporangiales</taxon>
        <taxon>Streptosporangiaceae</taxon>
        <taxon>Streptosporangium</taxon>
    </lineage>
</organism>
<feature type="compositionally biased region" description="Basic and acidic residues" evidence="1">
    <location>
        <begin position="256"/>
        <end position="309"/>
    </location>
</feature>
<comment type="caution">
    <text evidence="3">The sequence shown here is derived from an EMBL/GenBank/DDBJ whole genome shotgun (WGS) entry which is preliminary data.</text>
</comment>
<sequence>MIERADQLVLDYVSKAADAAHGVLQPRQRIDFVAVLRRRIDAERAGTDDPAAVARVLARFGDPAALVHRELRRLDREAASSSVSASASASGEIPPGRSGPRVYEGISEGISQGLRGLRGLWGSRGGREGSGAVPRPREEGPIGTPGSPGSPGSPGIRGSFGSPGSLGSPGDADRPARAGGVVPPVAAMPLAAPTPEEPVPGNPAPSSKGAVPEDSAPSSEEGVPQGPVPTPRDPAPPSSRRPVRGHPYASTGAHPDAGEPRPDRPAADHPQPDPPEQDRPVPDRVERDDPASDRPEGDLLEKDRPASDRPEEDSLEADRPEGGRSGPDAPEPSVPRGSGWAGRVFPARPRSSSAAQGEDRGEDRGEDEPDSPGGSRPVSGKDAADEWEDAVEGDPPTEEIPPVQDPLPPPVAQGEAPDRPRESQQERPEEDRQKAPRGRPGGTEGRPGLPPGVARGMREAEERLAKKRARNRPDWMRRRRPARSREDIVPGTQDARTVLLSHRREMVGLGLLALAGLLIPFPLAPIAIFRIPVLIWAVAVIVVIACENWHTSDKALGLAAPIVSYTLGGSLVALVRARNDLGSVVEEFFTISGLMFLLGTAWAVFWLAYRLLNPPVPVGRGIRRSG</sequence>
<dbReference type="Proteomes" id="UP001501251">
    <property type="component" value="Unassembled WGS sequence"/>
</dbReference>
<reference evidence="4" key="1">
    <citation type="journal article" date="2019" name="Int. J. Syst. Evol. Microbiol.">
        <title>The Global Catalogue of Microorganisms (GCM) 10K type strain sequencing project: providing services to taxonomists for standard genome sequencing and annotation.</title>
        <authorList>
            <consortium name="The Broad Institute Genomics Platform"/>
            <consortium name="The Broad Institute Genome Sequencing Center for Infectious Disease"/>
            <person name="Wu L."/>
            <person name="Ma J."/>
        </authorList>
    </citation>
    <scope>NUCLEOTIDE SEQUENCE [LARGE SCALE GENOMIC DNA]</scope>
    <source>
        <strain evidence="4">JCM 17388</strain>
    </source>
</reference>
<feature type="transmembrane region" description="Helical" evidence="2">
    <location>
        <begin position="556"/>
        <end position="576"/>
    </location>
</feature>
<keyword evidence="2" id="KW-1133">Transmembrane helix</keyword>
<keyword evidence="2" id="KW-0472">Membrane</keyword>
<feature type="transmembrane region" description="Helical" evidence="2">
    <location>
        <begin position="588"/>
        <end position="609"/>
    </location>
</feature>
<name>A0ABP8BEG5_9ACTN</name>
<feature type="compositionally biased region" description="Low complexity" evidence="1">
    <location>
        <begin position="79"/>
        <end position="90"/>
    </location>
</feature>
<feature type="region of interest" description="Disordered" evidence="1">
    <location>
        <begin position="77"/>
        <end position="104"/>
    </location>
</feature>
<feature type="compositionally biased region" description="Basic and acidic residues" evidence="1">
    <location>
        <begin position="416"/>
        <end position="434"/>
    </location>
</feature>
<feature type="compositionally biased region" description="Acidic residues" evidence="1">
    <location>
        <begin position="385"/>
        <end position="397"/>
    </location>
</feature>
<feature type="compositionally biased region" description="Low complexity" evidence="1">
    <location>
        <begin position="153"/>
        <end position="170"/>
    </location>
</feature>